<dbReference type="InterPro" id="IPR005145">
    <property type="entry name" value="Sua5_C"/>
</dbReference>
<evidence type="ECO:0000256" key="8">
    <source>
        <dbReference type="ARBA" id="ARBA00022695"/>
    </source>
</evidence>
<feature type="binding site" evidence="14">
    <location>
        <position position="60"/>
    </location>
    <ligand>
        <name>L-threonine</name>
        <dbReference type="ChEBI" id="CHEBI:57926"/>
    </ligand>
</feature>
<keyword evidence="10 13" id="KW-0067">ATP-binding</keyword>
<dbReference type="EC" id="2.7.7.87" evidence="3 13"/>
<evidence type="ECO:0000313" key="17">
    <source>
        <dbReference type="EMBL" id="HGT39917.1"/>
    </source>
</evidence>
<feature type="binding site" evidence="14">
    <location>
        <position position="110"/>
    </location>
    <ligand>
        <name>ATP</name>
        <dbReference type="ChEBI" id="CHEBI:30616"/>
    </ligand>
</feature>
<protein>
    <recommendedName>
        <fullName evidence="4 13">Threonylcarbamoyl-AMP synthase</fullName>
        <shortName evidence="13">TC-AMP synthase</shortName>
        <ecNumber evidence="3 13">2.7.7.87</ecNumber>
    </recommendedName>
    <alternativeName>
        <fullName evidence="11 13">L-threonylcarbamoyladenylate synthase</fullName>
    </alternativeName>
</protein>
<dbReference type="InterPro" id="IPR038385">
    <property type="entry name" value="Sua5/YwlC_C"/>
</dbReference>
<evidence type="ECO:0000259" key="16">
    <source>
        <dbReference type="PROSITE" id="PS51163"/>
    </source>
</evidence>
<dbReference type="GO" id="GO:0061710">
    <property type="term" value="F:L-threonylcarbamoyladenylate synthase"/>
    <property type="evidence" value="ECO:0007669"/>
    <property type="project" value="UniProtKB-EC"/>
</dbReference>
<dbReference type="GO" id="GO:0005524">
    <property type="term" value="F:ATP binding"/>
    <property type="evidence" value="ECO:0007669"/>
    <property type="project" value="UniProtKB-UniRule"/>
</dbReference>
<dbReference type="Gene3D" id="3.90.870.10">
    <property type="entry name" value="DHBP synthase"/>
    <property type="match status" value="1"/>
</dbReference>
<gene>
    <name evidence="17" type="ORF">ENS64_11750</name>
</gene>
<evidence type="ECO:0000256" key="14">
    <source>
        <dbReference type="PIRSR" id="PIRSR004930-1"/>
    </source>
</evidence>
<keyword evidence="8 13" id="KW-0548">Nucleotidyltransferase</keyword>
<feature type="binding site" evidence="14">
    <location>
        <position position="189"/>
    </location>
    <ligand>
        <name>ATP</name>
        <dbReference type="ChEBI" id="CHEBI:30616"/>
    </ligand>
</feature>
<keyword evidence="6 13" id="KW-0808">Transferase</keyword>
<dbReference type="PANTHER" id="PTHR17490">
    <property type="entry name" value="SUA5"/>
    <property type="match status" value="1"/>
</dbReference>
<dbReference type="SUPFAM" id="SSF55821">
    <property type="entry name" value="YrdC/RibB"/>
    <property type="match status" value="1"/>
</dbReference>
<dbReference type="GO" id="GO:0005737">
    <property type="term" value="C:cytoplasm"/>
    <property type="evidence" value="ECO:0007669"/>
    <property type="project" value="UniProtKB-SubCell"/>
</dbReference>
<dbReference type="Pfam" id="PF03481">
    <property type="entry name" value="Sua5_C"/>
    <property type="match status" value="1"/>
</dbReference>
<comment type="similarity">
    <text evidence="2 13">Belongs to the SUA5 family.</text>
</comment>
<feature type="binding site" evidence="14">
    <location>
        <position position="51"/>
    </location>
    <ligand>
        <name>ATP</name>
        <dbReference type="ChEBI" id="CHEBI:30616"/>
    </ligand>
</feature>
<dbReference type="PROSITE" id="PS51163">
    <property type="entry name" value="YRDC"/>
    <property type="match status" value="1"/>
</dbReference>
<evidence type="ECO:0000256" key="4">
    <source>
        <dbReference type="ARBA" id="ARBA00015492"/>
    </source>
</evidence>
<keyword evidence="7 13" id="KW-0819">tRNA processing</keyword>
<evidence type="ECO:0000256" key="11">
    <source>
        <dbReference type="ARBA" id="ARBA00029774"/>
    </source>
</evidence>
<evidence type="ECO:0000256" key="9">
    <source>
        <dbReference type="ARBA" id="ARBA00022741"/>
    </source>
</evidence>
<sequence>MPCRVITDPLQAARALRRGKLVALPTETVYGLGADATNPTAVARLFAAKDRPLFDPLILHLASRAWLPRVAARVPPAAEQLSRRFWPGPLTLVLPRQPSVLDLVTAGLPTVAVRVPRHHLMRQVLVALNRPIAAPSANRFGRLSPTRPEHVLEQLGDVIDYLLDGGKCRVGVESTIVEVDDDNRVTLLRPGGLPLERIEAVVGPVRRHRRTARQRPKAPGQLPQHYAPRTPVRLLRRLPAAPPPGKRWGLLALRPQSCPGYAAREFLSPEGNLVTAAARLFEALHRLDQLRLDRIIALEFPEEGLGRAINDRLRRAAATRIASSSSRRLTSDGLRTARRP</sequence>
<feature type="binding site" evidence="14">
    <location>
        <position position="174"/>
    </location>
    <ligand>
        <name>L-threonine</name>
        <dbReference type="ChEBI" id="CHEBI:57926"/>
    </ligand>
</feature>
<name>A0A7C4LP15_9PLAN</name>
<dbReference type="GO" id="GO:0000049">
    <property type="term" value="F:tRNA binding"/>
    <property type="evidence" value="ECO:0007669"/>
    <property type="project" value="TreeGrafter"/>
</dbReference>
<feature type="compositionally biased region" description="Basic residues" evidence="15">
    <location>
        <begin position="206"/>
        <end position="216"/>
    </location>
</feature>
<proteinExistence type="inferred from homology"/>
<evidence type="ECO:0000256" key="2">
    <source>
        <dbReference type="ARBA" id="ARBA00007663"/>
    </source>
</evidence>
<feature type="compositionally biased region" description="Low complexity" evidence="15">
    <location>
        <begin position="320"/>
        <end position="334"/>
    </location>
</feature>
<dbReference type="NCBIfam" id="TIGR00057">
    <property type="entry name" value="L-threonylcarbamoyladenylate synthase"/>
    <property type="match status" value="1"/>
</dbReference>
<feature type="binding site" evidence="14">
    <location>
        <position position="226"/>
    </location>
    <ligand>
        <name>ATP</name>
        <dbReference type="ChEBI" id="CHEBI:30616"/>
    </ligand>
</feature>
<feature type="domain" description="YrdC-like" evidence="16">
    <location>
        <begin position="6"/>
        <end position="193"/>
    </location>
</feature>
<comment type="function">
    <text evidence="13">Required for the formation of a threonylcarbamoyl group on adenosine at position 37 (t(6)A37) in tRNAs that read codons beginning with adenine.</text>
</comment>
<dbReference type="InterPro" id="IPR010923">
    <property type="entry name" value="T(6)A37_SUA5"/>
</dbReference>
<dbReference type="FunFam" id="3.90.870.10:FF:000009">
    <property type="entry name" value="Threonylcarbamoyl-AMP synthase, putative"/>
    <property type="match status" value="1"/>
</dbReference>
<evidence type="ECO:0000256" key="3">
    <source>
        <dbReference type="ARBA" id="ARBA00012584"/>
    </source>
</evidence>
<evidence type="ECO:0000256" key="13">
    <source>
        <dbReference type="PIRNR" id="PIRNR004930"/>
    </source>
</evidence>
<dbReference type="Gene3D" id="3.40.50.11030">
    <property type="entry name" value="Threonylcarbamoyl-AMP synthase, C-terminal domain"/>
    <property type="match status" value="1"/>
</dbReference>
<dbReference type="Pfam" id="PF01300">
    <property type="entry name" value="Sua5_yciO_yrdC"/>
    <property type="match status" value="1"/>
</dbReference>
<dbReference type="GO" id="GO:0006450">
    <property type="term" value="P:regulation of translational fidelity"/>
    <property type="evidence" value="ECO:0007669"/>
    <property type="project" value="TreeGrafter"/>
</dbReference>
<keyword evidence="5 13" id="KW-0963">Cytoplasm</keyword>
<evidence type="ECO:0000256" key="10">
    <source>
        <dbReference type="ARBA" id="ARBA00022840"/>
    </source>
</evidence>
<organism evidence="17">
    <name type="scientific">Schlesneria paludicola</name>
    <dbReference type="NCBI Taxonomy" id="360056"/>
    <lineage>
        <taxon>Bacteria</taxon>
        <taxon>Pseudomonadati</taxon>
        <taxon>Planctomycetota</taxon>
        <taxon>Planctomycetia</taxon>
        <taxon>Planctomycetales</taxon>
        <taxon>Planctomycetaceae</taxon>
        <taxon>Schlesneria</taxon>
    </lineage>
</organism>
<dbReference type="InterPro" id="IPR006070">
    <property type="entry name" value="Sua5-like_dom"/>
</dbReference>
<dbReference type="InterPro" id="IPR050156">
    <property type="entry name" value="TC-AMP_synthase_SUA5"/>
</dbReference>
<feature type="binding site" evidence="14">
    <location>
        <position position="144"/>
    </location>
    <ligand>
        <name>ATP</name>
        <dbReference type="ChEBI" id="CHEBI:30616"/>
    </ligand>
</feature>
<dbReference type="GO" id="GO:0008033">
    <property type="term" value="P:tRNA processing"/>
    <property type="evidence" value="ECO:0007669"/>
    <property type="project" value="UniProtKB-KW"/>
</dbReference>
<evidence type="ECO:0000256" key="12">
    <source>
        <dbReference type="ARBA" id="ARBA00048366"/>
    </source>
</evidence>
<feature type="binding site" evidence="14">
    <location>
        <position position="134"/>
    </location>
    <ligand>
        <name>L-threonine</name>
        <dbReference type="ChEBI" id="CHEBI:57926"/>
    </ligand>
</feature>
<reference evidence="17" key="1">
    <citation type="journal article" date="2020" name="mSystems">
        <title>Genome- and Community-Level Interaction Insights into Carbon Utilization and Element Cycling Functions of Hydrothermarchaeota in Hydrothermal Sediment.</title>
        <authorList>
            <person name="Zhou Z."/>
            <person name="Liu Y."/>
            <person name="Xu W."/>
            <person name="Pan J."/>
            <person name="Luo Z.H."/>
            <person name="Li M."/>
        </authorList>
    </citation>
    <scope>NUCLEOTIDE SEQUENCE [LARGE SCALE GENOMIC DNA]</scope>
    <source>
        <strain evidence="17">SpSt-508</strain>
    </source>
</reference>
<comment type="caution">
    <text evidence="17">The sequence shown here is derived from an EMBL/GenBank/DDBJ whole genome shotgun (WGS) entry which is preliminary data.</text>
</comment>
<accession>A0A7C4LP15</accession>
<evidence type="ECO:0000256" key="5">
    <source>
        <dbReference type="ARBA" id="ARBA00022490"/>
    </source>
</evidence>
<dbReference type="AlphaFoldDB" id="A0A7C4LP15"/>
<dbReference type="PIRSF" id="PIRSF004930">
    <property type="entry name" value="Tln_factor_SUA5"/>
    <property type="match status" value="1"/>
</dbReference>
<evidence type="ECO:0000256" key="15">
    <source>
        <dbReference type="SAM" id="MobiDB-lite"/>
    </source>
</evidence>
<dbReference type="EMBL" id="DSVQ01000015">
    <property type="protein sequence ID" value="HGT39917.1"/>
    <property type="molecule type" value="Genomic_DNA"/>
</dbReference>
<feature type="binding site" evidence="14">
    <location>
        <position position="114"/>
    </location>
    <ligand>
        <name>L-threonine</name>
        <dbReference type="ChEBI" id="CHEBI:57926"/>
    </ligand>
</feature>
<feature type="region of interest" description="Disordered" evidence="15">
    <location>
        <begin position="206"/>
        <end position="225"/>
    </location>
</feature>
<comment type="subcellular location">
    <subcellularLocation>
        <location evidence="1 13">Cytoplasm</location>
    </subcellularLocation>
</comment>
<comment type="catalytic activity">
    <reaction evidence="12 13">
        <text>L-threonine + hydrogencarbonate + ATP = L-threonylcarbamoyladenylate + diphosphate + H2O</text>
        <dbReference type="Rhea" id="RHEA:36407"/>
        <dbReference type="ChEBI" id="CHEBI:15377"/>
        <dbReference type="ChEBI" id="CHEBI:17544"/>
        <dbReference type="ChEBI" id="CHEBI:30616"/>
        <dbReference type="ChEBI" id="CHEBI:33019"/>
        <dbReference type="ChEBI" id="CHEBI:57926"/>
        <dbReference type="ChEBI" id="CHEBI:73682"/>
        <dbReference type="EC" id="2.7.7.87"/>
    </reaction>
</comment>
<dbReference type="PANTHER" id="PTHR17490:SF16">
    <property type="entry name" value="THREONYLCARBAMOYL-AMP SYNTHASE"/>
    <property type="match status" value="1"/>
</dbReference>
<feature type="binding site" evidence="14">
    <location>
        <position position="28"/>
    </location>
    <ligand>
        <name>L-threonine</name>
        <dbReference type="ChEBI" id="CHEBI:57926"/>
    </ligand>
</feature>
<evidence type="ECO:0000256" key="6">
    <source>
        <dbReference type="ARBA" id="ARBA00022679"/>
    </source>
</evidence>
<dbReference type="GO" id="GO:0003725">
    <property type="term" value="F:double-stranded RNA binding"/>
    <property type="evidence" value="ECO:0007669"/>
    <property type="project" value="UniProtKB-UniRule"/>
</dbReference>
<evidence type="ECO:0000256" key="1">
    <source>
        <dbReference type="ARBA" id="ARBA00004496"/>
    </source>
</evidence>
<keyword evidence="9 13" id="KW-0547">Nucleotide-binding</keyword>
<feature type="region of interest" description="Disordered" evidence="15">
    <location>
        <begin position="320"/>
        <end position="340"/>
    </location>
</feature>
<evidence type="ECO:0000256" key="7">
    <source>
        <dbReference type="ARBA" id="ARBA00022694"/>
    </source>
</evidence>
<feature type="binding site" evidence="14">
    <location>
        <position position="136"/>
    </location>
    <ligand>
        <name>ATP</name>
        <dbReference type="ChEBI" id="CHEBI:30616"/>
    </ligand>
</feature>
<dbReference type="InterPro" id="IPR017945">
    <property type="entry name" value="DHBP_synth_RibB-like_a/b_dom"/>
</dbReference>